<name>Q21D20_RHOPB</name>
<evidence type="ECO:0000256" key="1">
    <source>
        <dbReference type="SAM" id="Phobius"/>
    </source>
</evidence>
<keyword evidence="1" id="KW-0812">Transmembrane</keyword>
<keyword evidence="1" id="KW-1133">Transmembrane helix</keyword>
<protein>
    <submittedName>
        <fullName evidence="2">Uncharacterized protein</fullName>
    </submittedName>
</protein>
<organism evidence="2">
    <name type="scientific">Rhodopseudomonas palustris (strain BisB18)</name>
    <dbReference type="NCBI Taxonomy" id="316056"/>
    <lineage>
        <taxon>Bacteria</taxon>
        <taxon>Pseudomonadati</taxon>
        <taxon>Pseudomonadota</taxon>
        <taxon>Alphaproteobacteria</taxon>
        <taxon>Hyphomicrobiales</taxon>
        <taxon>Nitrobacteraceae</taxon>
        <taxon>Rhodopseudomonas</taxon>
    </lineage>
</organism>
<gene>
    <name evidence="2" type="ordered locus">RPC_0141</name>
</gene>
<dbReference type="HOGENOM" id="CLU_1685236_0_0_5"/>
<dbReference type="eggNOG" id="ENOG502ZIFK">
    <property type="taxonomic scope" value="Bacteria"/>
</dbReference>
<sequence length="156" mass="17513">MMLGLELKDYIGVAGLVLSVAIWMRTIWREWRRIEVSVSPAFHVYADGEVSTQNASIDIVNRGNRPVYVKAPTLLAPDGKHLSFVGVVDFKKFPKKLEEGESASLCVSYSEISRTLRKQGHSGKVKLRPCCLDATGKRHVGKRWTLDISKEWDRGA</sequence>
<feature type="transmembrane region" description="Helical" evidence="1">
    <location>
        <begin position="12"/>
        <end position="28"/>
    </location>
</feature>
<reference evidence="2" key="1">
    <citation type="submission" date="2006-03" db="EMBL/GenBank/DDBJ databases">
        <title>Complete sequence of Rhodopseudomonas palustris BisB18.</title>
        <authorList>
            <consortium name="US DOE Joint Genome Institute"/>
            <person name="Copeland A."/>
            <person name="Lucas S."/>
            <person name="Lapidus A."/>
            <person name="Barry K."/>
            <person name="Detter J.C."/>
            <person name="Glavina del Rio T."/>
            <person name="Hammon N."/>
            <person name="Israni S."/>
            <person name="Dalin E."/>
            <person name="Tice H."/>
            <person name="Pitluck S."/>
            <person name="Chain P."/>
            <person name="Malfatti S."/>
            <person name="Shin M."/>
            <person name="Vergez L."/>
            <person name="Schmutz J."/>
            <person name="Larimer F."/>
            <person name="Land M."/>
            <person name="Hauser L."/>
            <person name="Pelletier D.A."/>
            <person name="Kyrpides N."/>
            <person name="Anderson I."/>
            <person name="Oda Y."/>
            <person name="Harwood C.S."/>
            <person name="Richardson P."/>
        </authorList>
    </citation>
    <scope>NUCLEOTIDE SEQUENCE [LARGE SCALE GENOMIC DNA]</scope>
    <source>
        <strain evidence="2">BisB18</strain>
    </source>
</reference>
<dbReference type="KEGG" id="rpc:RPC_0141"/>
<evidence type="ECO:0000313" key="2">
    <source>
        <dbReference type="EMBL" id="ABD85716.1"/>
    </source>
</evidence>
<dbReference type="EMBL" id="CP000301">
    <property type="protein sequence ID" value="ABD85716.1"/>
    <property type="molecule type" value="Genomic_DNA"/>
</dbReference>
<dbReference type="AlphaFoldDB" id="Q21D20"/>
<proteinExistence type="predicted"/>
<keyword evidence="1" id="KW-0472">Membrane</keyword>
<accession>Q21D20</accession>